<name>A0A1S9N2N6_CLOBE</name>
<keyword evidence="4" id="KW-0804">Transcription</keyword>
<dbReference type="PROSITE" id="PS00041">
    <property type="entry name" value="HTH_ARAC_FAMILY_1"/>
    <property type="match status" value="1"/>
</dbReference>
<dbReference type="GO" id="GO:0000160">
    <property type="term" value="P:phosphorelay signal transduction system"/>
    <property type="evidence" value="ECO:0007669"/>
    <property type="project" value="InterPro"/>
</dbReference>
<dbReference type="Pfam" id="PF12833">
    <property type="entry name" value="HTH_18"/>
    <property type="match status" value="1"/>
</dbReference>
<evidence type="ECO:0000256" key="6">
    <source>
        <dbReference type="PROSITE-ProRule" id="PRU00169"/>
    </source>
</evidence>
<accession>A0A1S9N2N6</accession>
<dbReference type="Pfam" id="PF00072">
    <property type="entry name" value="Response_reg"/>
    <property type="match status" value="1"/>
</dbReference>
<dbReference type="InterPro" id="IPR018060">
    <property type="entry name" value="HTH_AraC"/>
</dbReference>
<feature type="modified residue" description="4-aspartylphosphate" evidence="6">
    <location>
        <position position="55"/>
    </location>
</feature>
<dbReference type="Gene3D" id="1.10.10.60">
    <property type="entry name" value="Homeodomain-like"/>
    <property type="match status" value="2"/>
</dbReference>
<organism evidence="9 10">
    <name type="scientific">Clostridium beijerinckii</name>
    <name type="common">Clostridium MP</name>
    <dbReference type="NCBI Taxonomy" id="1520"/>
    <lineage>
        <taxon>Bacteria</taxon>
        <taxon>Bacillati</taxon>
        <taxon>Bacillota</taxon>
        <taxon>Clostridia</taxon>
        <taxon>Eubacteriales</taxon>
        <taxon>Clostridiaceae</taxon>
        <taxon>Clostridium</taxon>
    </lineage>
</organism>
<dbReference type="GO" id="GO:0003700">
    <property type="term" value="F:DNA-binding transcription factor activity"/>
    <property type="evidence" value="ECO:0007669"/>
    <property type="project" value="InterPro"/>
</dbReference>
<comment type="caution">
    <text evidence="9">The sequence shown here is derived from an EMBL/GenBank/DDBJ whole genome shotgun (WGS) entry which is preliminary data.</text>
</comment>
<dbReference type="PANTHER" id="PTHR43280:SF2">
    <property type="entry name" value="HTH-TYPE TRANSCRIPTIONAL REGULATOR EXSA"/>
    <property type="match status" value="1"/>
</dbReference>
<evidence type="ECO:0000259" key="8">
    <source>
        <dbReference type="PROSITE" id="PS50110"/>
    </source>
</evidence>
<reference evidence="9 10" key="1">
    <citation type="submission" date="2017-02" db="EMBL/GenBank/DDBJ databases">
        <title>Genome sequence of Clostridium beijerinckii Br21.</title>
        <authorList>
            <person name="Fonseca B.C."/>
            <person name="Guazzaroni M.E."/>
            <person name="Riano-Pachon D.M."/>
            <person name="Reginatto V."/>
        </authorList>
    </citation>
    <scope>NUCLEOTIDE SEQUENCE [LARGE SCALE GENOMIC DNA]</scope>
    <source>
        <strain evidence="9 10">Br21</strain>
    </source>
</reference>
<keyword evidence="2" id="KW-0805">Transcription regulation</keyword>
<evidence type="ECO:0000256" key="3">
    <source>
        <dbReference type="ARBA" id="ARBA00023125"/>
    </source>
</evidence>
<evidence type="ECO:0000256" key="5">
    <source>
        <dbReference type="ARBA" id="ARBA00024867"/>
    </source>
</evidence>
<evidence type="ECO:0000256" key="4">
    <source>
        <dbReference type="ARBA" id="ARBA00023163"/>
    </source>
</evidence>
<dbReference type="InterPro" id="IPR009057">
    <property type="entry name" value="Homeodomain-like_sf"/>
</dbReference>
<keyword evidence="3 9" id="KW-0238">DNA-binding</keyword>
<dbReference type="SUPFAM" id="SSF46689">
    <property type="entry name" value="Homeodomain-like"/>
    <property type="match status" value="1"/>
</dbReference>
<dbReference type="SMART" id="SM00448">
    <property type="entry name" value="REC"/>
    <property type="match status" value="1"/>
</dbReference>
<dbReference type="EMBL" id="MWMH01000007">
    <property type="protein sequence ID" value="OOP71702.1"/>
    <property type="molecule type" value="Genomic_DNA"/>
</dbReference>
<dbReference type="PROSITE" id="PS50110">
    <property type="entry name" value="RESPONSE_REGULATORY"/>
    <property type="match status" value="1"/>
</dbReference>
<comment type="function">
    <text evidence="5">May play the central regulatory role in sporulation. It may be an element of the effector pathway responsible for the activation of sporulation genes in response to nutritional stress. Spo0A may act in concert with spo0H (a sigma factor) to control the expression of some genes that are critical to the sporulation process.</text>
</comment>
<protein>
    <recommendedName>
        <fullName evidence="1">Stage 0 sporulation protein A homolog</fullName>
    </recommendedName>
</protein>
<dbReference type="PROSITE" id="PS01124">
    <property type="entry name" value="HTH_ARAC_FAMILY_2"/>
    <property type="match status" value="1"/>
</dbReference>
<dbReference type="CDD" id="cd17536">
    <property type="entry name" value="REC_YesN-like"/>
    <property type="match status" value="1"/>
</dbReference>
<dbReference type="InterPro" id="IPR011006">
    <property type="entry name" value="CheY-like_superfamily"/>
</dbReference>
<evidence type="ECO:0000259" key="7">
    <source>
        <dbReference type="PROSITE" id="PS01124"/>
    </source>
</evidence>
<feature type="domain" description="HTH araC/xylS-type" evidence="7">
    <location>
        <begin position="431"/>
        <end position="530"/>
    </location>
</feature>
<dbReference type="SUPFAM" id="SSF52172">
    <property type="entry name" value="CheY-like"/>
    <property type="match status" value="1"/>
</dbReference>
<evidence type="ECO:0000313" key="9">
    <source>
        <dbReference type="EMBL" id="OOP71702.1"/>
    </source>
</evidence>
<dbReference type="SMART" id="SM00342">
    <property type="entry name" value="HTH_ARAC"/>
    <property type="match status" value="1"/>
</dbReference>
<dbReference type="RefSeq" id="WP_078116678.1">
    <property type="nucleotide sequence ID" value="NZ_MWMH01000007.1"/>
</dbReference>
<dbReference type="InterPro" id="IPR001789">
    <property type="entry name" value="Sig_transdc_resp-reg_receiver"/>
</dbReference>
<dbReference type="Proteomes" id="UP000190959">
    <property type="component" value="Unassembled WGS sequence"/>
</dbReference>
<dbReference type="AlphaFoldDB" id="A0A1S9N2N6"/>
<evidence type="ECO:0000256" key="2">
    <source>
        <dbReference type="ARBA" id="ARBA00023015"/>
    </source>
</evidence>
<dbReference type="Gene3D" id="3.40.50.2300">
    <property type="match status" value="1"/>
</dbReference>
<sequence length="531" mass="62402">MRKVIIVDDNHLSVEGIYKNINWDLLNSQVAYMFYDSQSVIDAVKSTDVDLIISDIEMPKISGLDMSKEILKFNSNIKIILISAYDKFEYARQAIRVGVYDYIEKPIDYNYLSIIINNAFSQLDKEEQNLKILNESRPIMINKFYLELIHLNSDDAKYNLSNYPDYLNLDLNFKYFIVLNFRITNSKRVKNDLGIEKYHISLIDLSGYIKSIFSEFPLYHLINEKDDIIIITGGNYPNKNYLLNKIHDILNSFIENYKSKIFELNIGIGSVIDSFWNMKISYDNSCKALEYNFFFPQKNIFDIHDIVRKNNTNNSVYIYAKEDKLIQLIYKKDLNSIKRWIQDFYEEILINCNNKYLIFNNIYSILSNVLKLLYNMSINTNDIENIIVNTYSNLSTICNSSEIINWLFDILKIICNRLDESIKNEHEYLCNNVITYIKDNFSKKDLSLNEISLYVNVSPAYLSALFKKQIGENISTIITNIRIENACKLLKNTNLSLKEISEKVGYVNQYYFSSCFKKKMNKNPSIYRQEI</sequence>
<evidence type="ECO:0000313" key="10">
    <source>
        <dbReference type="Proteomes" id="UP000190959"/>
    </source>
</evidence>
<dbReference type="GO" id="GO:0043565">
    <property type="term" value="F:sequence-specific DNA binding"/>
    <property type="evidence" value="ECO:0007669"/>
    <property type="project" value="InterPro"/>
</dbReference>
<dbReference type="PANTHER" id="PTHR43280">
    <property type="entry name" value="ARAC-FAMILY TRANSCRIPTIONAL REGULATOR"/>
    <property type="match status" value="1"/>
</dbReference>
<gene>
    <name evidence="9" type="ORF">CBEIBR21_18995</name>
</gene>
<feature type="domain" description="Response regulatory" evidence="8">
    <location>
        <begin position="3"/>
        <end position="120"/>
    </location>
</feature>
<dbReference type="InterPro" id="IPR018062">
    <property type="entry name" value="HTH_AraC-typ_CS"/>
</dbReference>
<keyword evidence="6" id="KW-0597">Phosphoprotein</keyword>
<evidence type="ECO:0000256" key="1">
    <source>
        <dbReference type="ARBA" id="ARBA00018672"/>
    </source>
</evidence>
<proteinExistence type="predicted"/>